<dbReference type="SUPFAM" id="SSF56672">
    <property type="entry name" value="DNA/RNA polymerases"/>
    <property type="match status" value="1"/>
</dbReference>
<gene>
    <name evidence="2" type="ORF">KFK09_007060</name>
</gene>
<dbReference type="InterPro" id="IPR043502">
    <property type="entry name" value="DNA/RNA_pol_sf"/>
</dbReference>
<dbReference type="SMR" id="A0A8T3BTA4"/>
<evidence type="ECO:0000313" key="2">
    <source>
        <dbReference type="EMBL" id="KAI0519609.1"/>
    </source>
</evidence>
<dbReference type="PANTHER" id="PTHR31635:SF196">
    <property type="entry name" value="REVERSE TRANSCRIPTASE DOMAIN-CONTAINING PROTEIN-RELATED"/>
    <property type="match status" value="1"/>
</dbReference>
<dbReference type="PANTHER" id="PTHR31635">
    <property type="entry name" value="REVERSE TRANSCRIPTASE DOMAIN-CONTAINING PROTEIN-RELATED"/>
    <property type="match status" value="1"/>
</dbReference>
<dbReference type="InterPro" id="IPR000477">
    <property type="entry name" value="RT_dom"/>
</dbReference>
<name>A0A8T3BTA4_DENNO</name>
<dbReference type="AlphaFoldDB" id="A0A8T3BTA4"/>
<organism evidence="2 3">
    <name type="scientific">Dendrobium nobile</name>
    <name type="common">Orchid</name>
    <dbReference type="NCBI Taxonomy" id="94219"/>
    <lineage>
        <taxon>Eukaryota</taxon>
        <taxon>Viridiplantae</taxon>
        <taxon>Streptophyta</taxon>
        <taxon>Embryophyta</taxon>
        <taxon>Tracheophyta</taxon>
        <taxon>Spermatophyta</taxon>
        <taxon>Magnoliopsida</taxon>
        <taxon>Liliopsida</taxon>
        <taxon>Asparagales</taxon>
        <taxon>Orchidaceae</taxon>
        <taxon>Epidendroideae</taxon>
        <taxon>Malaxideae</taxon>
        <taxon>Dendrobiinae</taxon>
        <taxon>Dendrobium</taxon>
    </lineage>
</organism>
<feature type="domain" description="Reverse transcriptase" evidence="1">
    <location>
        <begin position="8"/>
        <end position="281"/>
    </location>
</feature>
<dbReference type="OrthoDB" id="685268at2759"/>
<dbReference type="EMBL" id="JAGYWB010000006">
    <property type="protein sequence ID" value="KAI0519609.1"/>
    <property type="molecule type" value="Genomic_DNA"/>
</dbReference>
<sequence length="459" mass="51942">MVCKAVKTFDHNAYIPNAAKATAITLIPKTNHAEAISDFRPISLCNTTYKIIAKILAARMKPIMPLIISGNQSGFIHKRISTDNIILANEILFHYRNSSKFKMLCAKLDIKKAFDSVSREFLIARMIQKGFPQPFIKWINACINDVWFSVCIDGALHGFFPSSTGLRQGCPLSPYLFCIIMDAFSCLLDNDAIFEAPMVEGFRLSHLMYADDLLIFGKADIHNCENLCQLIETFSMATSLEINYGKSSLLLSKNCQNPNVISSILKIPCTSTSIAYLGIPISPNNPKLPDFSKLMETITHKLFGWKAKALSFAGRLQFLRFTIWKTIAYWIRGSIIPKTITKQIEKQCAKFLYFGDTTARKMHLISWKNTCKPKVYGGLGLPSLHSVQFSFHCSLIKRLYNYSSPLSIWVFHTYVSPWKPPPVKSTTFWKKVSTVAHVAKDKFLFIPTSMAPISLYWDH</sequence>
<accession>A0A8T3BTA4</accession>
<proteinExistence type="predicted"/>
<dbReference type="Pfam" id="PF00078">
    <property type="entry name" value="RVT_1"/>
    <property type="match status" value="1"/>
</dbReference>
<reference evidence="2" key="1">
    <citation type="journal article" date="2022" name="Front. Genet.">
        <title>Chromosome-Scale Assembly of the Dendrobium nobile Genome Provides Insights Into the Molecular Mechanism of the Biosynthesis of the Medicinal Active Ingredient of Dendrobium.</title>
        <authorList>
            <person name="Xu Q."/>
            <person name="Niu S.-C."/>
            <person name="Li K.-L."/>
            <person name="Zheng P.-J."/>
            <person name="Zhang X.-J."/>
            <person name="Jia Y."/>
            <person name="Liu Y."/>
            <person name="Niu Y.-X."/>
            <person name="Yu L.-H."/>
            <person name="Chen D.-F."/>
            <person name="Zhang G.-Q."/>
        </authorList>
    </citation>
    <scope>NUCLEOTIDE SEQUENCE</scope>
    <source>
        <tissue evidence="2">Leaf</tissue>
    </source>
</reference>
<keyword evidence="3" id="KW-1185">Reference proteome</keyword>
<evidence type="ECO:0000313" key="3">
    <source>
        <dbReference type="Proteomes" id="UP000829196"/>
    </source>
</evidence>
<dbReference type="PROSITE" id="PS50878">
    <property type="entry name" value="RT_POL"/>
    <property type="match status" value="1"/>
</dbReference>
<evidence type="ECO:0000259" key="1">
    <source>
        <dbReference type="PROSITE" id="PS50878"/>
    </source>
</evidence>
<comment type="caution">
    <text evidence="2">The sequence shown here is derived from an EMBL/GenBank/DDBJ whole genome shotgun (WGS) entry which is preliminary data.</text>
</comment>
<dbReference type="Proteomes" id="UP000829196">
    <property type="component" value="Unassembled WGS sequence"/>
</dbReference>
<dbReference type="CDD" id="cd01650">
    <property type="entry name" value="RT_nLTR_like"/>
    <property type="match status" value="1"/>
</dbReference>
<protein>
    <recommendedName>
        <fullName evidence="1">Reverse transcriptase domain-containing protein</fullName>
    </recommendedName>
</protein>